<proteinExistence type="predicted"/>
<protein>
    <submittedName>
        <fullName evidence="1">Uncharacterized protein</fullName>
    </submittedName>
</protein>
<sequence>MTELKVDIADVAKDVTVRVRIVGLGAFGFRVWLARKLIAAAAIVSPCAVEVEFAA</sequence>
<dbReference type="Proteomes" id="UP000528964">
    <property type="component" value="Unassembled WGS sequence"/>
</dbReference>
<reference evidence="1 2" key="1">
    <citation type="submission" date="2020-08" db="EMBL/GenBank/DDBJ databases">
        <title>Genomic Encyclopedia of Type Strains, Phase IV (KMG-IV): sequencing the most valuable type-strain genomes for metagenomic binning, comparative biology and taxonomic classification.</title>
        <authorList>
            <person name="Goeker M."/>
        </authorList>
    </citation>
    <scope>NUCLEOTIDE SEQUENCE [LARGE SCALE GENOMIC DNA]</scope>
    <source>
        <strain evidence="1 2">DSM 25481</strain>
    </source>
</reference>
<dbReference type="AlphaFoldDB" id="A0A7W6D5T3"/>
<evidence type="ECO:0000313" key="2">
    <source>
        <dbReference type="Proteomes" id="UP000528964"/>
    </source>
</evidence>
<name>A0A7W6D5T3_9HYPH</name>
<accession>A0A7W6D5T3</accession>
<organism evidence="1 2">
    <name type="scientific">Hansschlegelia beijingensis</name>
    <dbReference type="NCBI Taxonomy" id="1133344"/>
    <lineage>
        <taxon>Bacteria</taxon>
        <taxon>Pseudomonadati</taxon>
        <taxon>Pseudomonadota</taxon>
        <taxon>Alphaproteobacteria</taxon>
        <taxon>Hyphomicrobiales</taxon>
        <taxon>Methylopilaceae</taxon>
        <taxon>Hansschlegelia</taxon>
    </lineage>
</organism>
<comment type="caution">
    <text evidence="1">The sequence shown here is derived from an EMBL/GenBank/DDBJ whole genome shotgun (WGS) entry which is preliminary data.</text>
</comment>
<gene>
    <name evidence="1" type="ORF">GGR24_001421</name>
</gene>
<keyword evidence="2" id="KW-1185">Reference proteome</keyword>
<dbReference type="EMBL" id="JACIDR010000002">
    <property type="protein sequence ID" value="MBB3972764.1"/>
    <property type="molecule type" value="Genomic_DNA"/>
</dbReference>
<dbReference type="RefSeq" id="WP_183394648.1">
    <property type="nucleotide sequence ID" value="NZ_JACIDR010000002.1"/>
</dbReference>
<evidence type="ECO:0000313" key="1">
    <source>
        <dbReference type="EMBL" id="MBB3972764.1"/>
    </source>
</evidence>